<accession>I7GG51</accession>
<sequence>MQPCTDVPVGHSLAGVRLFVADADSWSELTDGAQDAAPTVRISASDLAQARRKRTRIKAEDDTVAVILDVTVAVANDFRSARRLEVAADVPAGDAVVRYVGTADGLAGLIEDIASAGVADGVTLIPAGDQNLHALGADVLHRLELRGQARRAS</sequence>
<reference evidence="1 2" key="2">
    <citation type="journal article" date="2009" name="Genome Res.">
        <title>Ortho-proteogenomics: multiple proteomes investigation through orthology and a new MS-based protocol.</title>
        <authorList>
            <person name="Gallien S."/>
            <person name="Perrodou E."/>
            <person name="Carapito C."/>
            <person name="Deshayes C."/>
            <person name="Reyrat J.M."/>
            <person name="Van Dorsselaer A."/>
            <person name="Poch O."/>
            <person name="Schaeffer C."/>
            <person name="Lecompte O."/>
        </authorList>
    </citation>
    <scope>NUCLEOTIDE SEQUENCE [LARGE SCALE GENOMIC DNA]</scope>
    <source>
        <strain evidence="2">ATCC 700084 / mc(2)155</strain>
    </source>
</reference>
<dbReference type="Proteomes" id="UP000006158">
    <property type="component" value="Chromosome"/>
</dbReference>
<protein>
    <submittedName>
        <fullName evidence="1">Uncharacterized protein</fullName>
    </submittedName>
</protein>
<evidence type="ECO:0000313" key="1">
    <source>
        <dbReference type="EMBL" id="AFP42409.1"/>
    </source>
</evidence>
<dbReference type="KEGG" id="msg:MSMEI_5976"/>
<reference evidence="1 2" key="1">
    <citation type="journal article" date="2007" name="Genome Biol.">
        <title>Interrupted coding sequences in Mycobacterium smegmatis: authentic mutations or sequencing errors?</title>
        <authorList>
            <person name="Deshayes C."/>
            <person name="Perrodou E."/>
            <person name="Gallien S."/>
            <person name="Euphrasie D."/>
            <person name="Schaeffer C."/>
            <person name="Van-Dorsselaer A."/>
            <person name="Poch O."/>
            <person name="Lecompte O."/>
            <person name="Reyrat J.M."/>
        </authorList>
    </citation>
    <scope>NUCLEOTIDE SEQUENCE [LARGE SCALE GENOMIC DNA]</scope>
    <source>
        <strain evidence="2">ATCC 700084 / mc(2)155</strain>
    </source>
</reference>
<name>I7GG51_MYCS2</name>
<organism evidence="1 2">
    <name type="scientific">Mycolicibacterium smegmatis (strain ATCC 700084 / mc(2)155)</name>
    <name type="common">Mycobacterium smegmatis</name>
    <dbReference type="NCBI Taxonomy" id="246196"/>
    <lineage>
        <taxon>Bacteria</taxon>
        <taxon>Bacillati</taxon>
        <taxon>Actinomycetota</taxon>
        <taxon>Actinomycetes</taxon>
        <taxon>Mycobacteriales</taxon>
        <taxon>Mycobacteriaceae</taxon>
        <taxon>Mycolicibacterium</taxon>
    </lineage>
</organism>
<dbReference type="AlphaFoldDB" id="I7GG51"/>
<dbReference type="PATRIC" id="fig|246196.56.peg.6097"/>
<proteinExistence type="predicted"/>
<evidence type="ECO:0000313" key="2">
    <source>
        <dbReference type="Proteomes" id="UP000006158"/>
    </source>
</evidence>
<gene>
    <name evidence="1" type="ordered locus">MSMEI_5976</name>
</gene>
<dbReference type="EMBL" id="CP001663">
    <property type="protein sequence ID" value="AFP42409.1"/>
    <property type="molecule type" value="Genomic_DNA"/>
</dbReference>